<dbReference type="EMBL" id="JAPFCC010000001">
    <property type="protein sequence ID" value="MCW7554268.1"/>
    <property type="molecule type" value="Genomic_DNA"/>
</dbReference>
<evidence type="ECO:0000313" key="8">
    <source>
        <dbReference type="EMBL" id="MCW7553866.1"/>
    </source>
</evidence>
<sequence length="505" mass="57396">MSPPPKFKDSPVEFDQHLLFPTNIFDLLPKDHDCYIYETIFQNIDTSEVEKQYHHLGQHAYPPKLIVGILIYAYSHGVFSSREIEKRCRQDLAFMYISQMNCPNFRVLGDFRKNNLSFFHDCFKQSVKLAMELKLASLGHISLDGSKFKANSSKHKAMSYGRLKAKEAELSAEVDELIKKASQCDQEEDDAYKETNGYSIPEDLQFKEERLKKIKAAKKALEEREKALNPDEPIDDKKQISFADHDARVMSKKGYCEYSYNAQINVDADHQIIVGQHISQRANDVQEVEPALQALSESTDGAAVDKWSMDNGYFSGPNLHTLDKHGIDGYIATDKEEKPAVTNLENTDRKFVKADFTYNIEADVFICPAGEKLVTNPASKAKRKGYRANKEVCRECAYRSRCSGSKKSAGKVIRTDKFETARQAMNKKMETSEAKAVYERRKVIAEPPFGQIKNSGFRSFSLRGKEKVEAEFSLVCTVHNFKKIVKKALTGSLRLEDLKKVEKAA</sequence>
<reference evidence="4 11" key="1">
    <citation type="submission" date="2022-10" db="EMBL/GenBank/DDBJ databases">
        <title>High-quality genome sequences of two octocoral-associated bacteria, Endozoicomonas euniceicola EF212 and Endozoicomonas gorgoniicola PS125.</title>
        <authorList>
            <person name="Chiou Y.-J."/>
            <person name="Chen Y.-H."/>
        </authorList>
    </citation>
    <scope>NUCLEOTIDE SEQUENCE [LARGE SCALE GENOMIC DNA]</scope>
    <source>
        <strain evidence="4 11">PS125</strain>
    </source>
</reference>
<dbReference type="InterPro" id="IPR047629">
    <property type="entry name" value="IS1182_transpos"/>
</dbReference>
<dbReference type="InterPro" id="IPR025668">
    <property type="entry name" value="Tnp_DDE_dom"/>
</dbReference>
<dbReference type="Pfam" id="PF05598">
    <property type="entry name" value="DUF772"/>
    <property type="match status" value="1"/>
</dbReference>
<organism evidence="4 11">
    <name type="scientific">Endozoicomonas gorgoniicola</name>
    <dbReference type="NCBI Taxonomy" id="1234144"/>
    <lineage>
        <taxon>Bacteria</taxon>
        <taxon>Pseudomonadati</taxon>
        <taxon>Pseudomonadota</taxon>
        <taxon>Gammaproteobacteria</taxon>
        <taxon>Oceanospirillales</taxon>
        <taxon>Endozoicomonadaceae</taxon>
        <taxon>Endozoicomonas</taxon>
    </lineage>
</organism>
<evidence type="ECO:0000313" key="4">
    <source>
        <dbReference type="EMBL" id="MCW7551468.1"/>
    </source>
</evidence>
<evidence type="ECO:0000313" key="9">
    <source>
        <dbReference type="EMBL" id="MCW7554268.1"/>
    </source>
</evidence>
<evidence type="ECO:0000313" key="11">
    <source>
        <dbReference type="Proteomes" id="UP001209854"/>
    </source>
</evidence>
<dbReference type="EMBL" id="JAPFCC010000001">
    <property type="protein sequence ID" value="MCW7555218.1"/>
    <property type="molecule type" value="Genomic_DNA"/>
</dbReference>
<name>A0ABT3MQ14_9GAMM</name>
<keyword evidence="1" id="KW-0175">Coiled coil</keyword>
<dbReference type="Pfam" id="PF13751">
    <property type="entry name" value="DDE_Tnp_1_6"/>
    <property type="match status" value="1"/>
</dbReference>
<evidence type="ECO:0000259" key="3">
    <source>
        <dbReference type="Pfam" id="PF13751"/>
    </source>
</evidence>
<gene>
    <name evidence="4" type="ORF">NX722_02185</name>
    <name evidence="5" type="ORF">NX722_04695</name>
    <name evidence="6" type="ORF">NX722_07125</name>
    <name evidence="7" type="ORF">NX722_14260</name>
    <name evidence="8" type="ORF">NX722_14785</name>
    <name evidence="9" type="ORF">NX722_16915</name>
    <name evidence="10" type="ORF">NX722_21845</name>
</gene>
<dbReference type="PANTHER" id="PTHR33408:SF2">
    <property type="entry name" value="TRANSPOSASE DDE DOMAIN-CONTAINING PROTEIN"/>
    <property type="match status" value="1"/>
</dbReference>
<dbReference type="RefSeq" id="WP_262563606.1">
    <property type="nucleotide sequence ID" value="NZ_JAPFCC010000001.1"/>
</dbReference>
<evidence type="ECO:0000256" key="1">
    <source>
        <dbReference type="SAM" id="Coils"/>
    </source>
</evidence>
<dbReference type="PANTHER" id="PTHR33408">
    <property type="entry name" value="TRANSPOSASE"/>
    <property type="match status" value="1"/>
</dbReference>
<feature type="domain" description="Transposase InsH N-terminal" evidence="2">
    <location>
        <begin position="24"/>
        <end position="113"/>
    </location>
</feature>
<dbReference type="EMBL" id="JAPFCC010000001">
    <property type="protein sequence ID" value="MCW7553866.1"/>
    <property type="molecule type" value="Genomic_DNA"/>
</dbReference>
<dbReference type="EMBL" id="JAPFCC010000001">
    <property type="protein sequence ID" value="MCW7552420.1"/>
    <property type="molecule type" value="Genomic_DNA"/>
</dbReference>
<keyword evidence="11" id="KW-1185">Reference proteome</keyword>
<feature type="domain" description="Transposase DDE" evidence="3">
    <location>
        <begin position="366"/>
        <end position="484"/>
    </location>
</feature>
<evidence type="ECO:0000313" key="5">
    <source>
        <dbReference type="EMBL" id="MCW7551948.1"/>
    </source>
</evidence>
<evidence type="ECO:0000259" key="2">
    <source>
        <dbReference type="Pfam" id="PF05598"/>
    </source>
</evidence>
<evidence type="ECO:0000313" key="6">
    <source>
        <dbReference type="EMBL" id="MCW7552420.1"/>
    </source>
</evidence>
<feature type="coiled-coil region" evidence="1">
    <location>
        <begin position="160"/>
        <end position="224"/>
    </location>
</feature>
<dbReference type="EMBL" id="JAPFCC010000001">
    <property type="protein sequence ID" value="MCW7551948.1"/>
    <property type="molecule type" value="Genomic_DNA"/>
</dbReference>
<proteinExistence type="predicted"/>
<protein>
    <submittedName>
        <fullName evidence="4">IS1182 family transposase</fullName>
    </submittedName>
</protein>
<dbReference type="InterPro" id="IPR008490">
    <property type="entry name" value="Transposase_InsH_N"/>
</dbReference>
<dbReference type="NCBIfam" id="NF033551">
    <property type="entry name" value="transpos_IS1182"/>
    <property type="match status" value="1"/>
</dbReference>
<dbReference type="EMBL" id="JAPFCC010000001">
    <property type="protein sequence ID" value="MCW7553772.1"/>
    <property type="molecule type" value="Genomic_DNA"/>
</dbReference>
<dbReference type="Proteomes" id="UP001209854">
    <property type="component" value="Unassembled WGS sequence"/>
</dbReference>
<accession>A0ABT3MQ14</accession>
<evidence type="ECO:0000313" key="10">
    <source>
        <dbReference type="EMBL" id="MCW7555218.1"/>
    </source>
</evidence>
<dbReference type="EMBL" id="JAPFCC010000001">
    <property type="protein sequence ID" value="MCW7551468.1"/>
    <property type="molecule type" value="Genomic_DNA"/>
</dbReference>
<evidence type="ECO:0000313" key="7">
    <source>
        <dbReference type="EMBL" id="MCW7553772.1"/>
    </source>
</evidence>
<comment type="caution">
    <text evidence="4">The sequence shown here is derived from an EMBL/GenBank/DDBJ whole genome shotgun (WGS) entry which is preliminary data.</text>
</comment>